<sequence>MTDQLTDGPTGVSARQFYFDTMESLSPGLKDLPYDSPEKSPDDDVRRSITRAEVADLAPGRIYGTSPGHQVTSHHAQSSPYAAWLEAAGRATTNADVREFLGPDASIRCDEALTQVARAERPLGSHHRATLDLSHALLVEFALGQRPAL</sequence>
<feature type="compositionally biased region" description="Basic and acidic residues" evidence="1">
    <location>
        <begin position="32"/>
        <end position="47"/>
    </location>
</feature>
<organism evidence="2 3">
    <name type="scientific">Nesterenkonia aethiopica</name>
    <dbReference type="NCBI Taxonomy" id="269144"/>
    <lineage>
        <taxon>Bacteria</taxon>
        <taxon>Bacillati</taxon>
        <taxon>Actinomycetota</taxon>
        <taxon>Actinomycetes</taxon>
        <taxon>Micrococcales</taxon>
        <taxon>Micrococcaceae</taxon>
        <taxon>Nesterenkonia</taxon>
    </lineage>
</organism>
<name>A0ABP6M4V0_9MICC</name>
<dbReference type="EMBL" id="BAAAVT010000021">
    <property type="protein sequence ID" value="GAA3073981.1"/>
    <property type="molecule type" value="Genomic_DNA"/>
</dbReference>
<feature type="region of interest" description="Disordered" evidence="1">
    <location>
        <begin position="25"/>
        <end position="47"/>
    </location>
</feature>
<evidence type="ECO:0000313" key="3">
    <source>
        <dbReference type="Proteomes" id="UP001500236"/>
    </source>
</evidence>
<reference evidence="3" key="1">
    <citation type="journal article" date="2019" name="Int. J. Syst. Evol. Microbiol.">
        <title>The Global Catalogue of Microorganisms (GCM) 10K type strain sequencing project: providing services to taxonomists for standard genome sequencing and annotation.</title>
        <authorList>
            <consortium name="The Broad Institute Genomics Platform"/>
            <consortium name="The Broad Institute Genome Sequencing Center for Infectious Disease"/>
            <person name="Wu L."/>
            <person name="Ma J."/>
        </authorList>
    </citation>
    <scope>NUCLEOTIDE SEQUENCE [LARGE SCALE GENOMIC DNA]</scope>
    <source>
        <strain evidence="3">JCM 14309</strain>
    </source>
</reference>
<dbReference type="Proteomes" id="UP001500236">
    <property type="component" value="Unassembled WGS sequence"/>
</dbReference>
<protein>
    <submittedName>
        <fullName evidence="2">Uncharacterized protein</fullName>
    </submittedName>
</protein>
<evidence type="ECO:0000313" key="2">
    <source>
        <dbReference type="EMBL" id="GAA3073981.1"/>
    </source>
</evidence>
<proteinExistence type="predicted"/>
<comment type="caution">
    <text evidence="2">The sequence shown here is derived from an EMBL/GenBank/DDBJ whole genome shotgun (WGS) entry which is preliminary data.</text>
</comment>
<evidence type="ECO:0000256" key="1">
    <source>
        <dbReference type="SAM" id="MobiDB-lite"/>
    </source>
</evidence>
<gene>
    <name evidence="2" type="ORF">GCM10010529_27340</name>
</gene>
<keyword evidence="3" id="KW-1185">Reference proteome</keyword>
<accession>A0ABP6M4V0</accession>